<dbReference type="InterPro" id="IPR016181">
    <property type="entry name" value="Acyl_CoA_acyltransferase"/>
</dbReference>
<dbReference type="InterPro" id="IPR027365">
    <property type="entry name" value="GNAT_acetyltra_YdfB-like"/>
</dbReference>
<keyword evidence="2" id="KW-0808">Transferase</keyword>
<dbReference type="PANTHER" id="PTHR31143:SF2">
    <property type="entry name" value="FR47-LIKE DOMAIN-CONTAINING PROTEIN-RELATED"/>
    <property type="match status" value="1"/>
</dbReference>
<proteinExistence type="predicted"/>
<dbReference type="PANTHER" id="PTHR31143">
    <property type="match status" value="1"/>
</dbReference>
<dbReference type="OrthoDB" id="7054616at2"/>
<comment type="caution">
    <text evidence="2">The sequence shown here is derived from an EMBL/GenBank/DDBJ whole genome shotgun (WGS) entry which is preliminary data.</text>
</comment>
<accession>A0A371AUI4</accession>
<dbReference type="Gene3D" id="3.40.630.110">
    <property type="entry name" value="GNAT acetyltransferase-like"/>
    <property type="match status" value="1"/>
</dbReference>
<evidence type="ECO:0000313" key="2">
    <source>
        <dbReference type="EMBL" id="RDU23202.1"/>
    </source>
</evidence>
<protein>
    <submittedName>
        <fullName evidence="2">GNAT family N-acetyltransferase</fullName>
    </submittedName>
</protein>
<dbReference type="GO" id="GO:0016747">
    <property type="term" value="F:acyltransferase activity, transferring groups other than amino-acyl groups"/>
    <property type="evidence" value="ECO:0007669"/>
    <property type="project" value="InterPro"/>
</dbReference>
<name>A0A371AUI4_9FIRM</name>
<dbReference type="RefSeq" id="WP_115482146.1">
    <property type="nucleotide sequence ID" value="NZ_QRCT01000032.1"/>
</dbReference>
<sequence length="243" mass="27869">MNKIDILFADWDEALIWSALQGYMGNIISNNDKNPDSAMIDIGDFCFFAGKPDPNLFNSINGSKLLIPRDKYWETLIENYYGERVSKTLRYAIKKEPNVFNKEKLATYIKTIDNSFEIRLFEQEIFEMARSEAWSTDLCSQFKNYLDYKEKAVGAVILHQGKLVSGASTYAVYNSGIEIEIDTKPEYRRKGLATVCGAKLILECLERKIYPSWDAHDLRSVALAEKLGYHLDSAYVTYELFAI</sequence>
<dbReference type="AlphaFoldDB" id="A0A371AUI4"/>
<dbReference type="InterPro" id="IPR000182">
    <property type="entry name" value="GNAT_dom"/>
</dbReference>
<dbReference type="InterPro" id="IPR042573">
    <property type="entry name" value="GNAT_acetyltra_N"/>
</dbReference>
<reference evidence="2 3" key="1">
    <citation type="submission" date="2018-07" db="EMBL/GenBank/DDBJ databases">
        <title>Anaerosacharophilus polymeroproducens gen. nov. sp. nov., an anaerobic bacterium isolated from salt field.</title>
        <authorList>
            <person name="Kim W."/>
            <person name="Yang S.-H."/>
            <person name="Oh J."/>
            <person name="Lee J.-H."/>
            <person name="Kwon K.K."/>
        </authorList>
    </citation>
    <scope>NUCLEOTIDE SEQUENCE [LARGE SCALE GENOMIC DNA]</scope>
    <source>
        <strain evidence="2 3">MCWD5</strain>
    </source>
</reference>
<organism evidence="2 3">
    <name type="scientific">Anaerosacchariphilus polymeriproducens</name>
    <dbReference type="NCBI Taxonomy" id="1812858"/>
    <lineage>
        <taxon>Bacteria</taxon>
        <taxon>Bacillati</taxon>
        <taxon>Bacillota</taxon>
        <taxon>Clostridia</taxon>
        <taxon>Lachnospirales</taxon>
        <taxon>Lachnospiraceae</taxon>
        <taxon>Anaerosacchariphilus</taxon>
    </lineage>
</organism>
<keyword evidence="3" id="KW-1185">Reference proteome</keyword>
<dbReference type="EMBL" id="QRCT01000032">
    <property type="protein sequence ID" value="RDU23202.1"/>
    <property type="molecule type" value="Genomic_DNA"/>
</dbReference>
<dbReference type="SUPFAM" id="SSF55729">
    <property type="entry name" value="Acyl-CoA N-acyltransferases (Nat)"/>
    <property type="match status" value="1"/>
</dbReference>
<feature type="domain" description="N-acetyltransferase" evidence="1">
    <location>
        <begin position="116"/>
        <end position="243"/>
    </location>
</feature>
<dbReference type="Gene3D" id="3.40.630.30">
    <property type="match status" value="1"/>
</dbReference>
<evidence type="ECO:0000259" key="1">
    <source>
        <dbReference type="PROSITE" id="PS51186"/>
    </source>
</evidence>
<dbReference type="PROSITE" id="PS51186">
    <property type="entry name" value="GNAT"/>
    <property type="match status" value="1"/>
</dbReference>
<gene>
    <name evidence="2" type="ORF">DWV06_10500</name>
</gene>
<dbReference type="Proteomes" id="UP000255036">
    <property type="component" value="Unassembled WGS sequence"/>
</dbReference>
<dbReference type="Pfam" id="PF12746">
    <property type="entry name" value="GNAT_acetyltran"/>
    <property type="match status" value="1"/>
</dbReference>
<evidence type="ECO:0000313" key="3">
    <source>
        <dbReference type="Proteomes" id="UP000255036"/>
    </source>
</evidence>